<proteinExistence type="predicted"/>
<protein>
    <recommendedName>
        <fullName evidence="3">DUF2815 family protein</fullName>
    </recommendedName>
</protein>
<dbReference type="Pfam" id="PF10991">
    <property type="entry name" value="Enc34_ssDNA-bd"/>
    <property type="match status" value="1"/>
</dbReference>
<dbReference type="InterPro" id="IPR022595">
    <property type="entry name" value="Enc34_ssDNA-bd"/>
</dbReference>
<organism evidence="2">
    <name type="scientific">uncultured Caudovirales phage</name>
    <dbReference type="NCBI Taxonomy" id="2100421"/>
    <lineage>
        <taxon>Viruses</taxon>
        <taxon>Duplodnaviria</taxon>
        <taxon>Heunggongvirae</taxon>
        <taxon>Uroviricota</taxon>
        <taxon>Caudoviricetes</taxon>
        <taxon>Peduoviridae</taxon>
        <taxon>Maltschvirus</taxon>
        <taxon>Maltschvirus maltsch</taxon>
    </lineage>
</organism>
<accession>A0A6J5R0P8</accession>
<evidence type="ECO:0000313" key="2">
    <source>
        <dbReference type="EMBL" id="CAB4190213.1"/>
    </source>
</evidence>
<reference evidence="2" key="1">
    <citation type="submission" date="2020-05" db="EMBL/GenBank/DDBJ databases">
        <authorList>
            <person name="Chiriac C."/>
            <person name="Salcher M."/>
            <person name="Ghai R."/>
            <person name="Kavagutti S V."/>
        </authorList>
    </citation>
    <scope>NUCLEOTIDE SEQUENCE</scope>
</reference>
<dbReference type="EMBL" id="LR797155">
    <property type="protein sequence ID" value="CAB4190213.1"/>
    <property type="molecule type" value="Genomic_DNA"/>
</dbReference>
<dbReference type="SUPFAM" id="SSF50249">
    <property type="entry name" value="Nucleic acid-binding proteins"/>
    <property type="match status" value="1"/>
</dbReference>
<evidence type="ECO:0000313" key="1">
    <source>
        <dbReference type="EMBL" id="CAB4145877.1"/>
    </source>
</evidence>
<gene>
    <name evidence="2" type="ORF">UFOVP1207_55</name>
    <name evidence="1" type="ORF">UFOVP474_59</name>
</gene>
<sequence>MSEKLAPSTKVITGKVRLSYVNVFDLNDKGKYSVCLLIPKGDKATLDKIKNAIEAVKGDPKAATTWGGKHLASFKSPLRDGDTERDTEKAPEYKGHFFINCNTSKKPDVVDMALNPVMDKSEVYSGCYARASINFYAFNVDGNKGIASGLNNVQKLADGERFGGGSRASDDFTAVEEDFLS</sequence>
<evidence type="ECO:0008006" key="3">
    <source>
        <dbReference type="Google" id="ProtNLM"/>
    </source>
</evidence>
<dbReference type="InterPro" id="IPR012340">
    <property type="entry name" value="NA-bd_OB-fold"/>
</dbReference>
<dbReference type="Gene3D" id="2.40.50.140">
    <property type="entry name" value="Nucleic acid-binding proteins"/>
    <property type="match status" value="1"/>
</dbReference>
<dbReference type="EMBL" id="LR796445">
    <property type="protein sequence ID" value="CAB4145877.1"/>
    <property type="molecule type" value="Genomic_DNA"/>
</dbReference>
<name>A0A6J5R0P8_9CAUD</name>